<dbReference type="SUPFAM" id="SSF53901">
    <property type="entry name" value="Thiolase-like"/>
    <property type="match status" value="2"/>
</dbReference>
<dbReference type="InterPro" id="IPR018201">
    <property type="entry name" value="Ketoacyl_synth_AS"/>
</dbReference>
<keyword evidence="6" id="KW-0507">mRNA processing</keyword>
<keyword evidence="18" id="KW-1185">Reference proteome</keyword>
<evidence type="ECO:0000256" key="15">
    <source>
        <dbReference type="RuleBase" id="RU003694"/>
    </source>
</evidence>
<keyword evidence="11" id="KW-0275">Fatty acid biosynthesis</keyword>
<dbReference type="NCBIfam" id="NF005589">
    <property type="entry name" value="PRK07314.1"/>
    <property type="match status" value="1"/>
</dbReference>
<organism evidence="17 18">
    <name type="scientific">Lophiostoma macrostomum CBS 122681</name>
    <dbReference type="NCBI Taxonomy" id="1314788"/>
    <lineage>
        <taxon>Eukaryota</taxon>
        <taxon>Fungi</taxon>
        <taxon>Dikarya</taxon>
        <taxon>Ascomycota</taxon>
        <taxon>Pezizomycotina</taxon>
        <taxon>Dothideomycetes</taxon>
        <taxon>Pleosporomycetidae</taxon>
        <taxon>Pleosporales</taxon>
        <taxon>Lophiostomataceae</taxon>
        <taxon>Lophiostoma</taxon>
    </lineage>
</organism>
<dbReference type="Gene3D" id="3.30.470.30">
    <property type="entry name" value="DNA ligase/mRNA capping enzyme"/>
    <property type="match status" value="1"/>
</dbReference>
<dbReference type="CDD" id="cd07895">
    <property type="entry name" value="Adenylation_mRNA_capping"/>
    <property type="match status" value="1"/>
</dbReference>
<dbReference type="EC" id="2.3.1.41" evidence="4"/>
<comment type="pathway">
    <text evidence="1">Lipid metabolism; fatty acid biosynthesis.</text>
</comment>
<dbReference type="GO" id="GO:0004315">
    <property type="term" value="F:3-oxoacyl-[acyl-carrier-protein] synthase activity"/>
    <property type="evidence" value="ECO:0007669"/>
    <property type="project" value="UniProtKB-EC"/>
</dbReference>
<dbReference type="InterPro" id="IPR013846">
    <property type="entry name" value="mRNA_cap_enzyme_C"/>
</dbReference>
<dbReference type="PROSITE" id="PS52004">
    <property type="entry name" value="KS3_2"/>
    <property type="match status" value="1"/>
</dbReference>
<keyword evidence="5" id="KW-0444">Lipid biosynthesis</keyword>
<evidence type="ECO:0000256" key="9">
    <source>
        <dbReference type="ARBA" id="ARBA00023042"/>
    </source>
</evidence>
<dbReference type="InterPro" id="IPR001339">
    <property type="entry name" value="mRNA_cap_enzyme_adenylation"/>
</dbReference>
<dbReference type="EMBL" id="MU004385">
    <property type="protein sequence ID" value="KAF2653218.1"/>
    <property type="molecule type" value="Genomic_DNA"/>
</dbReference>
<dbReference type="InterPro" id="IPR017568">
    <property type="entry name" value="3-oxoacyl-ACP_synth-2"/>
</dbReference>
<evidence type="ECO:0000313" key="17">
    <source>
        <dbReference type="EMBL" id="KAF2653218.1"/>
    </source>
</evidence>
<evidence type="ECO:0000256" key="6">
    <source>
        <dbReference type="ARBA" id="ARBA00022664"/>
    </source>
</evidence>
<dbReference type="CDD" id="cd00834">
    <property type="entry name" value="KAS_I_II"/>
    <property type="match status" value="1"/>
</dbReference>
<dbReference type="FunFam" id="3.40.47.10:FF:000015">
    <property type="entry name" value="3-oxoacyl-[acyl-carrier-protein] synthase, mitochondrial"/>
    <property type="match status" value="1"/>
</dbReference>
<dbReference type="GO" id="GO:0005739">
    <property type="term" value="C:mitochondrion"/>
    <property type="evidence" value="ECO:0007669"/>
    <property type="project" value="TreeGrafter"/>
</dbReference>
<evidence type="ECO:0000256" key="12">
    <source>
        <dbReference type="ARBA" id="ARBA00023315"/>
    </source>
</evidence>
<evidence type="ECO:0000256" key="11">
    <source>
        <dbReference type="ARBA" id="ARBA00023160"/>
    </source>
</evidence>
<feature type="domain" description="Ketosynthase family 3 (KS3)" evidence="16">
    <location>
        <begin position="405"/>
        <end position="835"/>
    </location>
</feature>
<dbReference type="InterPro" id="IPR016039">
    <property type="entry name" value="Thiolase-like"/>
</dbReference>
<accession>A0A6A6T345</accession>
<dbReference type="InterPro" id="IPR012340">
    <property type="entry name" value="NA-bd_OB-fold"/>
</dbReference>
<dbReference type="Pfam" id="PF02801">
    <property type="entry name" value="Ketoacyl-synt_C"/>
    <property type="match status" value="1"/>
</dbReference>
<dbReference type="GO" id="GO:0004484">
    <property type="term" value="F:mRNA guanylyltransferase activity"/>
    <property type="evidence" value="ECO:0007669"/>
    <property type="project" value="UniProtKB-EC"/>
</dbReference>
<evidence type="ECO:0000256" key="8">
    <source>
        <dbReference type="ARBA" id="ARBA00022832"/>
    </source>
</evidence>
<dbReference type="GO" id="GO:0006633">
    <property type="term" value="P:fatty acid biosynthetic process"/>
    <property type="evidence" value="ECO:0007669"/>
    <property type="project" value="UniProtKB-KW"/>
</dbReference>
<keyword evidence="9" id="KW-0506">mRNA capping</keyword>
<evidence type="ECO:0000256" key="10">
    <source>
        <dbReference type="ARBA" id="ARBA00023098"/>
    </source>
</evidence>
<dbReference type="PANTHER" id="PTHR11712:SF336">
    <property type="entry name" value="3-OXOACYL-[ACYL-CARRIER-PROTEIN] SYNTHASE, MITOCHONDRIAL"/>
    <property type="match status" value="1"/>
</dbReference>
<evidence type="ECO:0000313" key="18">
    <source>
        <dbReference type="Proteomes" id="UP000799324"/>
    </source>
</evidence>
<dbReference type="OrthoDB" id="5334845at2759"/>
<dbReference type="Pfam" id="PF00109">
    <property type="entry name" value="ketoacyl-synt"/>
    <property type="match status" value="1"/>
</dbReference>
<dbReference type="Pfam" id="PF03919">
    <property type="entry name" value="mRNA_cap_C"/>
    <property type="match status" value="1"/>
</dbReference>
<sequence length="836" mass="92648">MSSSAPPQIPGTQVPPDLAEGLKKAVADLLGRESTRFPGAQPVSFAREHVAELQRQEYFMAEKTDGVRCLLYLTYQDVDTPAGPQFVPATFLIDRKNNYYNVDPPVKFPYFETPFDQDKFLFNTVLDGELVHDKDRNNPAGPPLLNYYVFDCLAINSQNYTAKPLDKRIGALKMKVFGPYRAWWDKYKAAPGLEPFGVKEKPVYTPYSFSEMFTTILPKLPHGNDGLVFTCKGTRYQFGTDKHILKWKPPQENTIDFKLKLGDFPLFDPEDGEDGLIPDYEAKPNRLALEILHNNNRYEHFTDLYFTTEDWEVLKSLNQRLDGRIIECHRDPEGRWRFKKEEDGTPRWRDDKKDANHVSTVNSVLDSINNPVTEKDLLDASATIREAVHRLRAEDKQRMIWQQQQQEKAERDAKKRKFSEVNGHGVRQTWKRLIDGQCGIVSIKDRGPKFAALPSRIAGVVPEGAKELGRWNAKELLAAGDERRMAKFAQYAMVASEEALKDAEWTPTREEDLEATGVYMGSGIGSLDDVYDTTVAFEQGGYRKVSPLFVPRLLINLAAGHVSMRFGFRGPNHAATTACTTGAHSIGDAARLIQFGDADVMVAGGAESCIHPLAIAGFARARSLASDWNGKPLEGSRPFDRDRAGFVIGEGAGVVVLEELEHARARGARIYTEVAGYGLSSDAYHMTAPREDGQGPYLAMKHALRHAGIKPGSVDYINAHATSTPLGDAAENRAIKNLLLSSDGKAKPSEINISSTKGAIGHLLGAAGSVEAIYTILALHHNTLPPTLNLQNPGDPPEEFDCNYVANVAQQQDVKVALSNSFGFGGTNASLCFTKM</sequence>
<evidence type="ECO:0000256" key="14">
    <source>
        <dbReference type="ARBA" id="ARBA00072686"/>
    </source>
</evidence>
<dbReference type="PANTHER" id="PTHR11712">
    <property type="entry name" value="POLYKETIDE SYNTHASE-RELATED"/>
    <property type="match status" value="1"/>
</dbReference>
<dbReference type="SUPFAM" id="SSF50249">
    <property type="entry name" value="Nucleic acid-binding proteins"/>
    <property type="match status" value="1"/>
</dbReference>
<evidence type="ECO:0000256" key="1">
    <source>
        <dbReference type="ARBA" id="ARBA00005194"/>
    </source>
</evidence>
<evidence type="ECO:0000256" key="5">
    <source>
        <dbReference type="ARBA" id="ARBA00022516"/>
    </source>
</evidence>
<dbReference type="InterPro" id="IPR000794">
    <property type="entry name" value="Beta-ketoacyl_synthase"/>
</dbReference>
<dbReference type="GO" id="GO:0005524">
    <property type="term" value="F:ATP binding"/>
    <property type="evidence" value="ECO:0007669"/>
    <property type="project" value="InterPro"/>
</dbReference>
<dbReference type="Gene3D" id="3.40.47.10">
    <property type="match status" value="1"/>
</dbReference>
<dbReference type="InterPro" id="IPR014030">
    <property type="entry name" value="Ketoacyl_synth_N"/>
</dbReference>
<dbReference type="SMART" id="SM00825">
    <property type="entry name" value="PKS_KS"/>
    <property type="match status" value="1"/>
</dbReference>
<proteinExistence type="inferred from homology"/>
<reference evidence="17" key="1">
    <citation type="journal article" date="2020" name="Stud. Mycol.">
        <title>101 Dothideomycetes genomes: a test case for predicting lifestyles and emergence of pathogens.</title>
        <authorList>
            <person name="Haridas S."/>
            <person name="Albert R."/>
            <person name="Binder M."/>
            <person name="Bloem J."/>
            <person name="Labutti K."/>
            <person name="Salamov A."/>
            <person name="Andreopoulos B."/>
            <person name="Baker S."/>
            <person name="Barry K."/>
            <person name="Bills G."/>
            <person name="Bluhm B."/>
            <person name="Cannon C."/>
            <person name="Castanera R."/>
            <person name="Culley D."/>
            <person name="Daum C."/>
            <person name="Ezra D."/>
            <person name="Gonzalez J."/>
            <person name="Henrissat B."/>
            <person name="Kuo A."/>
            <person name="Liang C."/>
            <person name="Lipzen A."/>
            <person name="Lutzoni F."/>
            <person name="Magnuson J."/>
            <person name="Mondo S."/>
            <person name="Nolan M."/>
            <person name="Ohm R."/>
            <person name="Pangilinan J."/>
            <person name="Park H.-J."/>
            <person name="Ramirez L."/>
            <person name="Alfaro M."/>
            <person name="Sun H."/>
            <person name="Tritt A."/>
            <person name="Yoshinaga Y."/>
            <person name="Zwiers L.-H."/>
            <person name="Turgeon B."/>
            <person name="Goodwin S."/>
            <person name="Spatafora J."/>
            <person name="Crous P."/>
            <person name="Grigoriev I."/>
        </authorList>
    </citation>
    <scope>NUCLEOTIDE SEQUENCE</scope>
    <source>
        <strain evidence="17">CBS 122681</strain>
    </source>
</reference>
<evidence type="ECO:0000256" key="4">
    <source>
        <dbReference type="ARBA" id="ARBA00013191"/>
    </source>
</evidence>
<keyword evidence="8" id="KW-0276">Fatty acid metabolism</keyword>
<dbReference type="NCBIfam" id="TIGR03150">
    <property type="entry name" value="fabF"/>
    <property type="match status" value="1"/>
</dbReference>
<dbReference type="SUPFAM" id="SSF56091">
    <property type="entry name" value="DNA ligase/mRNA capping enzyme, catalytic domain"/>
    <property type="match status" value="1"/>
</dbReference>
<dbReference type="InterPro" id="IPR020841">
    <property type="entry name" value="PKS_Beta-ketoAc_synthase_dom"/>
</dbReference>
<keyword evidence="12" id="KW-0012">Acyltransferase</keyword>
<dbReference type="Proteomes" id="UP000799324">
    <property type="component" value="Unassembled WGS sequence"/>
</dbReference>
<keyword evidence="10" id="KW-0443">Lipid metabolism</keyword>
<evidence type="ECO:0000256" key="3">
    <source>
        <dbReference type="ARBA" id="ARBA00012475"/>
    </source>
</evidence>
<dbReference type="InterPro" id="IPR014031">
    <property type="entry name" value="Ketoacyl_synth_C"/>
</dbReference>
<dbReference type="AlphaFoldDB" id="A0A6A6T345"/>
<dbReference type="EC" id="2.7.7.50" evidence="3"/>
<evidence type="ECO:0000256" key="7">
    <source>
        <dbReference type="ARBA" id="ARBA00022679"/>
    </source>
</evidence>
<comment type="similarity">
    <text evidence="2 15">Belongs to the thiolase-like superfamily. Beta-ketoacyl-ACP synthases family.</text>
</comment>
<evidence type="ECO:0000259" key="16">
    <source>
        <dbReference type="PROSITE" id="PS52004"/>
    </source>
</evidence>
<dbReference type="GO" id="GO:0006370">
    <property type="term" value="P:7-methylguanosine mRNA capping"/>
    <property type="evidence" value="ECO:0007669"/>
    <property type="project" value="UniProtKB-KW"/>
</dbReference>
<dbReference type="FunFam" id="3.40.47.10:FF:000024">
    <property type="entry name" value="3-oxoacyl-[acyl-carrier-protein] synthase, mitochondrial"/>
    <property type="match status" value="1"/>
</dbReference>
<protein>
    <recommendedName>
        <fullName evidence="14">3-oxoacyl-[acyl-carrier-protein] synthase, mitochondrial</fullName>
        <ecNumber evidence="4">2.3.1.41</ecNumber>
        <ecNumber evidence="3">2.7.7.50</ecNumber>
    </recommendedName>
    <alternativeName>
        <fullName evidence="13">Beta-ketoacyl-ACP synthase</fullName>
    </alternativeName>
</protein>
<name>A0A6A6T345_9PLEO</name>
<evidence type="ECO:0000256" key="2">
    <source>
        <dbReference type="ARBA" id="ARBA00008467"/>
    </source>
</evidence>
<dbReference type="Pfam" id="PF01331">
    <property type="entry name" value="mRNA_cap_enzyme"/>
    <property type="match status" value="1"/>
</dbReference>
<dbReference type="PROSITE" id="PS00606">
    <property type="entry name" value="KS3_1"/>
    <property type="match status" value="1"/>
</dbReference>
<keyword evidence="7 15" id="KW-0808">Transferase</keyword>
<dbReference type="Gene3D" id="2.40.50.140">
    <property type="entry name" value="Nucleic acid-binding proteins"/>
    <property type="match status" value="1"/>
</dbReference>
<evidence type="ECO:0000256" key="13">
    <source>
        <dbReference type="ARBA" id="ARBA00044350"/>
    </source>
</evidence>
<gene>
    <name evidence="17" type="ORF">K491DRAFT_694930</name>
</gene>